<organism evidence="2 3">
    <name type="scientific">Stutzerimonas stutzeri</name>
    <name type="common">Pseudomonas stutzeri</name>
    <dbReference type="NCBI Taxonomy" id="316"/>
    <lineage>
        <taxon>Bacteria</taxon>
        <taxon>Pseudomonadati</taxon>
        <taxon>Pseudomonadota</taxon>
        <taxon>Gammaproteobacteria</taxon>
        <taxon>Pseudomonadales</taxon>
        <taxon>Pseudomonadaceae</taxon>
        <taxon>Stutzerimonas</taxon>
    </lineage>
</organism>
<dbReference type="Gene3D" id="3.20.20.450">
    <property type="entry name" value="EAL domain"/>
    <property type="match status" value="1"/>
</dbReference>
<evidence type="ECO:0000313" key="2">
    <source>
        <dbReference type="EMBL" id="PNG10097.1"/>
    </source>
</evidence>
<gene>
    <name evidence="2" type="ORF">CXK94_07840</name>
</gene>
<name>A0A2N8T5Q7_STUST</name>
<dbReference type="SMART" id="SM00052">
    <property type="entry name" value="EAL"/>
    <property type="match status" value="1"/>
</dbReference>
<dbReference type="CDD" id="cd01948">
    <property type="entry name" value="EAL"/>
    <property type="match status" value="1"/>
</dbReference>
<dbReference type="InterPro" id="IPR001633">
    <property type="entry name" value="EAL_dom"/>
</dbReference>
<dbReference type="GO" id="GO:0071111">
    <property type="term" value="F:cyclic-guanylate-specific phosphodiesterase activity"/>
    <property type="evidence" value="ECO:0007669"/>
    <property type="project" value="InterPro"/>
</dbReference>
<reference evidence="2 3" key="1">
    <citation type="submission" date="2018-01" db="EMBL/GenBank/DDBJ databases">
        <title>Denitrification phenotypes of diverse strains of Pseudomonas stutzeri.</title>
        <authorList>
            <person name="Milligan D.A."/>
            <person name="Bergaust L."/>
            <person name="Bakken L.R."/>
            <person name="Frostegard A."/>
        </authorList>
    </citation>
    <scope>NUCLEOTIDE SEQUENCE [LARGE SCALE GENOMIC DNA]</scope>
    <source>
        <strain evidence="2 3">24a75</strain>
    </source>
</reference>
<accession>A0A2N8T5Q7</accession>
<evidence type="ECO:0000313" key="3">
    <source>
        <dbReference type="Proteomes" id="UP000236023"/>
    </source>
</evidence>
<dbReference type="InterPro" id="IPR035919">
    <property type="entry name" value="EAL_sf"/>
</dbReference>
<dbReference type="Pfam" id="PF00563">
    <property type="entry name" value="EAL"/>
    <property type="match status" value="1"/>
</dbReference>
<dbReference type="EMBL" id="POUT01000003">
    <property type="protein sequence ID" value="PNG10097.1"/>
    <property type="molecule type" value="Genomic_DNA"/>
</dbReference>
<dbReference type="Proteomes" id="UP000236023">
    <property type="component" value="Unassembled WGS sequence"/>
</dbReference>
<dbReference type="SUPFAM" id="SSF141868">
    <property type="entry name" value="EAL domain-like"/>
    <property type="match status" value="1"/>
</dbReference>
<dbReference type="Pfam" id="PF13185">
    <property type="entry name" value="GAF_2"/>
    <property type="match status" value="1"/>
</dbReference>
<dbReference type="InterPro" id="IPR003018">
    <property type="entry name" value="GAF"/>
</dbReference>
<dbReference type="PANTHER" id="PTHR33121:SF76">
    <property type="entry name" value="SIGNALING PROTEIN"/>
    <property type="match status" value="1"/>
</dbReference>
<dbReference type="SUPFAM" id="SSF55781">
    <property type="entry name" value="GAF domain-like"/>
    <property type="match status" value="1"/>
</dbReference>
<protein>
    <submittedName>
        <fullName evidence="2">Diguanylate phosphodiesterase</fullName>
    </submittedName>
</protein>
<dbReference type="PROSITE" id="PS50883">
    <property type="entry name" value="EAL"/>
    <property type="match status" value="1"/>
</dbReference>
<comment type="caution">
    <text evidence="2">The sequence shown here is derived from an EMBL/GenBank/DDBJ whole genome shotgun (WGS) entry which is preliminary data.</text>
</comment>
<dbReference type="PANTHER" id="PTHR33121">
    <property type="entry name" value="CYCLIC DI-GMP PHOSPHODIESTERASE PDEF"/>
    <property type="match status" value="1"/>
</dbReference>
<dbReference type="AlphaFoldDB" id="A0A2N8T5Q7"/>
<feature type="domain" description="EAL" evidence="1">
    <location>
        <begin position="179"/>
        <end position="415"/>
    </location>
</feature>
<dbReference type="InterPro" id="IPR050706">
    <property type="entry name" value="Cyclic-di-GMP_PDE-like"/>
</dbReference>
<dbReference type="Gene3D" id="3.30.450.40">
    <property type="match status" value="1"/>
</dbReference>
<dbReference type="SMART" id="SM00065">
    <property type="entry name" value="GAF"/>
    <property type="match status" value="1"/>
</dbReference>
<evidence type="ECO:0000259" key="1">
    <source>
        <dbReference type="PROSITE" id="PS50883"/>
    </source>
</evidence>
<dbReference type="InterPro" id="IPR029016">
    <property type="entry name" value="GAF-like_dom_sf"/>
</dbReference>
<sequence>MLRQIDSALAAQCGPQSLPLLEMLETQDLSLGGMLCEALHSVRTHLGMEVAFIAEFSGEERIFRYVDGRTERVTISAGDAGPLEDSYCQRIVDGRLPELINDASQLAEALLLPVTRALPVGAHLSVPIRFSDGRLYGTFCCFSTQPDGSLNERDLNTLRLFAGFAGRLLEYQVRRERGRDEMQARIRSVLAERAYAVVYQPIVHVGEGRVVGHEALARFRAVPQRSPDQWFAEAGLVGLQQELEVALIEAALQGLRHLPADSYLSLNVSPDTILAGGLDQVLGGQPLDRLMLEVTEHASVPDYTLMADVLRPLRERGLRLAVDDAGAGYASFRHILRLKPDVIKLDGSLIHNLDSDADCRALAAALIRFAEETGCKVVAEGVETEAELAVLRRLQVNKAQGYLLGRPAPLEQLRR</sequence>
<proteinExistence type="predicted"/>